<dbReference type="EMBL" id="BOPG01000077">
    <property type="protein sequence ID" value="GIJ62298.1"/>
    <property type="molecule type" value="Genomic_DNA"/>
</dbReference>
<proteinExistence type="predicted"/>
<evidence type="ECO:0008006" key="4">
    <source>
        <dbReference type="Google" id="ProtNLM"/>
    </source>
</evidence>
<organism evidence="2 3">
    <name type="scientific">Virgisporangium aurantiacum</name>
    <dbReference type="NCBI Taxonomy" id="175570"/>
    <lineage>
        <taxon>Bacteria</taxon>
        <taxon>Bacillati</taxon>
        <taxon>Actinomycetota</taxon>
        <taxon>Actinomycetes</taxon>
        <taxon>Micromonosporales</taxon>
        <taxon>Micromonosporaceae</taxon>
        <taxon>Virgisporangium</taxon>
    </lineage>
</organism>
<comment type="caution">
    <text evidence="2">The sequence shown here is derived from an EMBL/GenBank/DDBJ whole genome shotgun (WGS) entry which is preliminary data.</text>
</comment>
<evidence type="ECO:0000313" key="3">
    <source>
        <dbReference type="Proteomes" id="UP000612585"/>
    </source>
</evidence>
<evidence type="ECO:0000313" key="2">
    <source>
        <dbReference type="EMBL" id="GIJ62298.1"/>
    </source>
</evidence>
<keyword evidence="1" id="KW-0732">Signal</keyword>
<feature type="signal peptide" evidence="1">
    <location>
        <begin position="1"/>
        <end position="20"/>
    </location>
</feature>
<name>A0A8J3ZGC1_9ACTN</name>
<sequence length="196" mass="19955">MRSRIVLAYAAAGESNAAIAASLGVSRIGYTVSAGGAPVTCSPTSGSQSPFGRTVVTCTAGPTTGTFAITVSDRTPPMLTLPATLTADATTPTGTPVAYNATAFDTVDDRVQVTCSPHRPRIPRRTDNGAAGVRGGRPATARILSPTVNVAARALASNDRVRARILLRTVAAQASALGDATHIARAARRIARCLSG</sequence>
<feature type="chain" id="PRO_5038865912" description="Ig-like domain-containing protein" evidence="1">
    <location>
        <begin position="21"/>
        <end position="196"/>
    </location>
</feature>
<protein>
    <recommendedName>
        <fullName evidence="4">Ig-like domain-containing protein</fullName>
    </recommendedName>
</protein>
<evidence type="ECO:0000256" key="1">
    <source>
        <dbReference type="SAM" id="SignalP"/>
    </source>
</evidence>
<dbReference type="Proteomes" id="UP000612585">
    <property type="component" value="Unassembled WGS sequence"/>
</dbReference>
<dbReference type="AlphaFoldDB" id="A0A8J3ZGC1"/>
<accession>A0A8J3ZGC1</accession>
<reference evidence="2" key="1">
    <citation type="submission" date="2021-01" db="EMBL/GenBank/DDBJ databases">
        <title>Whole genome shotgun sequence of Virgisporangium aurantiacum NBRC 16421.</title>
        <authorList>
            <person name="Komaki H."/>
            <person name="Tamura T."/>
        </authorList>
    </citation>
    <scope>NUCLEOTIDE SEQUENCE</scope>
    <source>
        <strain evidence="2">NBRC 16421</strain>
    </source>
</reference>
<keyword evidence="3" id="KW-1185">Reference proteome</keyword>
<gene>
    <name evidence="2" type="ORF">Vau01_098140</name>
</gene>